<keyword evidence="2" id="KW-1185">Reference proteome</keyword>
<protein>
    <submittedName>
        <fullName evidence="1">CAZyme family GH18</fullName>
    </submittedName>
</protein>
<dbReference type="RefSeq" id="XP_056518066.1">
    <property type="nucleotide sequence ID" value="XM_056670267.1"/>
</dbReference>
<dbReference type="EMBL" id="JAPQKL010000007">
    <property type="protein sequence ID" value="KAJ5121562.1"/>
    <property type="molecule type" value="Genomic_DNA"/>
</dbReference>
<reference evidence="1" key="1">
    <citation type="submission" date="2022-11" db="EMBL/GenBank/DDBJ databases">
        <authorList>
            <person name="Petersen C."/>
        </authorList>
    </citation>
    <scope>NUCLEOTIDE SEQUENCE</scope>
    <source>
        <strain evidence="1">IBT 22155</strain>
    </source>
</reference>
<name>A0A9W9GJG9_9EURO</name>
<accession>A0A9W9GJG9</accession>
<dbReference type="GeneID" id="81409437"/>
<comment type="caution">
    <text evidence="1">The sequence shown here is derived from an EMBL/GenBank/DDBJ whole genome shotgun (WGS) entry which is preliminary data.</text>
</comment>
<sequence>MGNGQLPGDRSANLEAVGIDFWRDVWQNANSELAAKPKVGNGDKGKQPATPMERIAESFGSDENPFPFMPVEKGINIAKRDIFLGQDPVDLVKLKKKAKFAVSQDTDDAAFAAFAYIRNNMFLERFDNVMDESFTQWSNIEETTKTYNLQNWWGLLWNEQFKFALNEARSWAREAIRVARAPYVEAYQAGRSLAHYDRVMNALDEFEDLIAEIKMPDVDTKNYKKRNPYNGEGPSGYNS</sequence>
<dbReference type="OrthoDB" id="73875at2759"/>
<gene>
    <name evidence="1" type="ORF">N7515_009523</name>
</gene>
<evidence type="ECO:0000313" key="2">
    <source>
        <dbReference type="Proteomes" id="UP001149079"/>
    </source>
</evidence>
<evidence type="ECO:0000313" key="1">
    <source>
        <dbReference type="EMBL" id="KAJ5121562.1"/>
    </source>
</evidence>
<reference evidence="1" key="2">
    <citation type="journal article" date="2023" name="IMA Fungus">
        <title>Comparative genomic study of the Penicillium genus elucidates a diverse pangenome and 15 lateral gene transfer events.</title>
        <authorList>
            <person name="Petersen C."/>
            <person name="Sorensen T."/>
            <person name="Nielsen M.R."/>
            <person name="Sondergaard T.E."/>
            <person name="Sorensen J.L."/>
            <person name="Fitzpatrick D.A."/>
            <person name="Frisvad J.C."/>
            <person name="Nielsen K.L."/>
        </authorList>
    </citation>
    <scope>NUCLEOTIDE SEQUENCE</scope>
    <source>
        <strain evidence="1">IBT 22155</strain>
    </source>
</reference>
<dbReference type="Proteomes" id="UP001149079">
    <property type="component" value="Unassembled WGS sequence"/>
</dbReference>
<proteinExistence type="predicted"/>
<organism evidence="1 2">
    <name type="scientific">Penicillium bovifimosum</name>
    <dbReference type="NCBI Taxonomy" id="126998"/>
    <lineage>
        <taxon>Eukaryota</taxon>
        <taxon>Fungi</taxon>
        <taxon>Dikarya</taxon>
        <taxon>Ascomycota</taxon>
        <taxon>Pezizomycotina</taxon>
        <taxon>Eurotiomycetes</taxon>
        <taxon>Eurotiomycetidae</taxon>
        <taxon>Eurotiales</taxon>
        <taxon>Aspergillaceae</taxon>
        <taxon>Penicillium</taxon>
    </lineage>
</organism>
<dbReference type="AlphaFoldDB" id="A0A9W9GJG9"/>